<evidence type="ECO:0000313" key="2">
    <source>
        <dbReference type="EMBL" id="URN95359.1"/>
    </source>
</evidence>
<dbReference type="InterPro" id="IPR013445">
    <property type="entry name" value="CDP_4_6_deHydtase"/>
</dbReference>
<dbReference type="EMBL" id="CP097899">
    <property type="protein sequence ID" value="URN95359.1"/>
    <property type="molecule type" value="Genomic_DNA"/>
</dbReference>
<dbReference type="SUPFAM" id="SSF51735">
    <property type="entry name" value="NAD(P)-binding Rossmann-fold domains"/>
    <property type="match status" value="1"/>
</dbReference>
<organism evidence="2 3">
    <name type="scientific">Candidatus Pristimantibacillus lignocellulolyticus</name>
    <dbReference type="NCBI Taxonomy" id="2994561"/>
    <lineage>
        <taxon>Bacteria</taxon>
        <taxon>Bacillati</taxon>
        <taxon>Bacillota</taxon>
        <taxon>Bacilli</taxon>
        <taxon>Bacillales</taxon>
        <taxon>Paenibacillaceae</taxon>
        <taxon>Candidatus Pristimantibacillus</taxon>
    </lineage>
</organism>
<reference evidence="2" key="1">
    <citation type="submission" date="2022-05" db="EMBL/GenBank/DDBJ databases">
        <title>Novel bacterial taxa in a minimal lignocellulolytic consortium and its capacity to transform plastics disclosed by genome-resolved metagenomics.</title>
        <authorList>
            <person name="Rodriguez C.A.D."/>
            <person name="Diaz-Garcia L."/>
            <person name="Herrera K."/>
            <person name="Tarazona N.A."/>
            <person name="Sproer C."/>
            <person name="Overmann J."/>
            <person name="Jimenez D.J."/>
        </authorList>
    </citation>
    <scope>NUCLEOTIDE SEQUENCE</scope>
    <source>
        <strain evidence="2">MAG5</strain>
    </source>
</reference>
<dbReference type="PANTHER" id="PTHR43000">
    <property type="entry name" value="DTDP-D-GLUCOSE 4,6-DEHYDRATASE-RELATED"/>
    <property type="match status" value="1"/>
</dbReference>
<dbReference type="Gene3D" id="3.40.50.720">
    <property type="entry name" value="NAD(P)-binding Rossmann-like Domain"/>
    <property type="match status" value="1"/>
</dbReference>
<dbReference type="Gene3D" id="3.90.25.10">
    <property type="entry name" value="UDP-galactose 4-epimerase, domain 1"/>
    <property type="match status" value="1"/>
</dbReference>
<dbReference type="EC" id="4.2.1.45" evidence="2"/>
<dbReference type="KEGG" id="plig:NAG76_03610"/>
<dbReference type="GO" id="GO:0047733">
    <property type="term" value="F:CDP-glucose 4,6-dehydratase activity"/>
    <property type="evidence" value="ECO:0007669"/>
    <property type="project" value="UniProtKB-EC"/>
</dbReference>
<evidence type="ECO:0000259" key="1">
    <source>
        <dbReference type="Pfam" id="PF16363"/>
    </source>
</evidence>
<dbReference type="AlphaFoldDB" id="A0A9J6ZH69"/>
<name>A0A9J6ZH69_9BACL</name>
<keyword evidence="2" id="KW-0456">Lyase</keyword>
<protein>
    <submittedName>
        <fullName evidence="2">CDP-glucose 4,6-dehydratase</fullName>
        <ecNumber evidence="2">4.2.1.45</ecNumber>
    </submittedName>
</protein>
<dbReference type="CDD" id="cd05252">
    <property type="entry name" value="CDP_GD_SDR_e"/>
    <property type="match status" value="1"/>
</dbReference>
<dbReference type="Proteomes" id="UP001056756">
    <property type="component" value="Chromosome"/>
</dbReference>
<evidence type="ECO:0000313" key="3">
    <source>
        <dbReference type="Proteomes" id="UP001056756"/>
    </source>
</evidence>
<accession>A0A9J6ZH69</accession>
<sequence>MINDSNIDASFWSGKRVFVTGHNGFKGSWLSIWLHRLGAKVTGFSLPPSTTPSLYELGKIGELIDQSILGDITKYDDLCEAMQQAKPDIVFHMAAQPLVRKSYDDPIATYQTNVMGTVHLLEAARSCESVRAIVNVTTDKCYENQEWYWGYRENDRLGGYDPYSNSKACAELVTSAYRQSFLSHSSIHVATVRAGNVIGGGDWSEDRLIPDLMRSLLSKQAIILRNPEAVRPWQHVLEPLSGYLMLAKRLYEDGAYFAQGWNFGPRTEDVQTVQYIVEQLLSQWQGEHPGYEVERQEKKHEAKLLMLDCSKAISELEWKPQWGLKQALDMTLEWFQAYNRGENLLQLCQKQITQYESAAVSGNS</sequence>
<dbReference type="InterPro" id="IPR016040">
    <property type="entry name" value="NAD(P)-bd_dom"/>
</dbReference>
<proteinExistence type="predicted"/>
<gene>
    <name evidence="2" type="primary">rfbG</name>
    <name evidence="2" type="ORF">NAG76_03610</name>
</gene>
<feature type="domain" description="NAD(P)-binding" evidence="1">
    <location>
        <begin position="18"/>
        <end position="330"/>
    </location>
</feature>
<dbReference type="InterPro" id="IPR036291">
    <property type="entry name" value="NAD(P)-bd_dom_sf"/>
</dbReference>
<dbReference type="Pfam" id="PF16363">
    <property type="entry name" value="GDP_Man_Dehyd"/>
    <property type="match status" value="1"/>
</dbReference>
<dbReference type="NCBIfam" id="TIGR02622">
    <property type="entry name" value="CDP_4_6_dhtase"/>
    <property type="match status" value="1"/>
</dbReference>